<dbReference type="OrthoDB" id="9397495at2759"/>
<proteinExistence type="predicted"/>
<feature type="region of interest" description="Disordered" evidence="1">
    <location>
        <begin position="91"/>
        <end position="116"/>
    </location>
</feature>
<protein>
    <submittedName>
        <fullName evidence="2">Uncharacterized protein</fullName>
    </submittedName>
</protein>
<feature type="region of interest" description="Disordered" evidence="1">
    <location>
        <begin position="1"/>
        <end position="23"/>
    </location>
</feature>
<gene>
    <name evidence="2" type="ORF">DUI87_09898</name>
</gene>
<name>A0A3M0KGW0_HIRRU</name>
<dbReference type="Proteomes" id="UP000269221">
    <property type="component" value="Unassembled WGS sequence"/>
</dbReference>
<dbReference type="AlphaFoldDB" id="A0A3M0KGW0"/>
<evidence type="ECO:0000313" key="3">
    <source>
        <dbReference type="Proteomes" id="UP000269221"/>
    </source>
</evidence>
<sequence length="116" mass="12853">MPVSSRAHLPLAKAEPMSDGGNTSRIIYLRCGRRERCNANYGGRDEDHGEAAVPVQPMDTHDGAEIHLQPMEEPTLKKMDARTKSVTPWETCAGAGSRQGPLRKKPMLEQVSWQDL</sequence>
<comment type="caution">
    <text evidence="2">The sequence shown here is derived from an EMBL/GenBank/DDBJ whole genome shotgun (WGS) entry which is preliminary data.</text>
</comment>
<evidence type="ECO:0000313" key="2">
    <source>
        <dbReference type="EMBL" id="RMC12383.1"/>
    </source>
</evidence>
<accession>A0A3M0KGW0</accession>
<keyword evidence="3" id="KW-1185">Reference proteome</keyword>
<evidence type="ECO:0000256" key="1">
    <source>
        <dbReference type="SAM" id="MobiDB-lite"/>
    </source>
</evidence>
<organism evidence="2 3">
    <name type="scientific">Hirundo rustica rustica</name>
    <dbReference type="NCBI Taxonomy" id="333673"/>
    <lineage>
        <taxon>Eukaryota</taxon>
        <taxon>Metazoa</taxon>
        <taxon>Chordata</taxon>
        <taxon>Craniata</taxon>
        <taxon>Vertebrata</taxon>
        <taxon>Euteleostomi</taxon>
        <taxon>Archelosauria</taxon>
        <taxon>Archosauria</taxon>
        <taxon>Dinosauria</taxon>
        <taxon>Saurischia</taxon>
        <taxon>Theropoda</taxon>
        <taxon>Coelurosauria</taxon>
        <taxon>Aves</taxon>
        <taxon>Neognathae</taxon>
        <taxon>Neoaves</taxon>
        <taxon>Telluraves</taxon>
        <taxon>Australaves</taxon>
        <taxon>Passeriformes</taxon>
        <taxon>Sylvioidea</taxon>
        <taxon>Hirundinidae</taxon>
        <taxon>Hirundo</taxon>
    </lineage>
</organism>
<reference evidence="2 3" key="1">
    <citation type="submission" date="2018-07" db="EMBL/GenBank/DDBJ databases">
        <title>A high quality draft genome assembly of the barn swallow (H. rustica rustica).</title>
        <authorList>
            <person name="Formenti G."/>
            <person name="Chiara M."/>
            <person name="Poveda L."/>
            <person name="Francoijs K.-J."/>
            <person name="Bonisoli-Alquati A."/>
            <person name="Canova L."/>
            <person name="Gianfranceschi L."/>
            <person name="Horner D.S."/>
            <person name="Saino N."/>
        </authorList>
    </citation>
    <scope>NUCLEOTIDE SEQUENCE [LARGE SCALE GENOMIC DNA]</scope>
    <source>
        <strain evidence="2">Chelidonia</strain>
        <tissue evidence="2">Blood</tissue>
    </source>
</reference>
<dbReference type="EMBL" id="QRBI01000106">
    <property type="protein sequence ID" value="RMC12383.1"/>
    <property type="molecule type" value="Genomic_DNA"/>
</dbReference>